<evidence type="ECO:0000313" key="2">
    <source>
        <dbReference type="Proteomes" id="UP000886998"/>
    </source>
</evidence>
<dbReference type="EMBL" id="BMAV01011817">
    <property type="protein sequence ID" value="GFY57925.1"/>
    <property type="molecule type" value="Genomic_DNA"/>
</dbReference>
<dbReference type="OrthoDB" id="6425505at2759"/>
<comment type="caution">
    <text evidence="1">The sequence shown here is derived from an EMBL/GenBank/DDBJ whole genome shotgun (WGS) entry which is preliminary data.</text>
</comment>
<gene>
    <name evidence="1" type="primary">AVEN_102606_1</name>
    <name evidence="1" type="ORF">TNIN_476782</name>
</gene>
<protein>
    <submittedName>
        <fullName evidence="1">Uncharacterized protein</fullName>
    </submittedName>
</protein>
<evidence type="ECO:0000313" key="1">
    <source>
        <dbReference type="EMBL" id="GFY57925.1"/>
    </source>
</evidence>
<name>A0A8X6XSL3_9ARAC</name>
<sequence>MDAAGNDNFEHNLPKISKTAVAGNDNLEHHLPEISKMAAAGNDNLEHNLPEISKTAVAGNDNLEHHLPEISKMAVGNDNLEHHLPIHANKKLHVCEMWEYSDLYVKTDVLLSDIFENFRSVCMKAYNLDPVWYYTAPGLSWDSMLKFTKVKIELLMDYDMYLFVEKVPFFVEIMGKLSKSKRKSQDLDALKNKHRHADTKYRSNVQYLYSKLKEMSRNEASKDCVLSDSLLFIKSLESKIIEKVGSQQLKIYQDEFINFLLHEEVLWKDKNIHRWWIKVEDALTSEDHFDENERTELLESDTSNDLKSTLKEENACCHTKIDTQKVTLQPFGESFLNRSNNPVPDVIENSSTYPENREFFPVISKVNEQILISCEEMLNNSRTFK</sequence>
<proteinExistence type="predicted"/>
<keyword evidence="2" id="KW-1185">Reference proteome</keyword>
<dbReference type="AlphaFoldDB" id="A0A8X6XSL3"/>
<accession>A0A8X6XSL3</accession>
<reference evidence="1" key="1">
    <citation type="submission" date="2020-08" db="EMBL/GenBank/DDBJ databases">
        <title>Multicomponent nature underlies the extraordinary mechanical properties of spider dragline silk.</title>
        <authorList>
            <person name="Kono N."/>
            <person name="Nakamura H."/>
            <person name="Mori M."/>
            <person name="Yoshida Y."/>
            <person name="Ohtoshi R."/>
            <person name="Malay A.D."/>
            <person name="Moran D.A.P."/>
            <person name="Tomita M."/>
            <person name="Numata K."/>
            <person name="Arakawa K."/>
        </authorList>
    </citation>
    <scope>NUCLEOTIDE SEQUENCE</scope>
</reference>
<dbReference type="Proteomes" id="UP000886998">
    <property type="component" value="Unassembled WGS sequence"/>
</dbReference>
<organism evidence="1 2">
    <name type="scientific">Trichonephila inaurata madagascariensis</name>
    <dbReference type="NCBI Taxonomy" id="2747483"/>
    <lineage>
        <taxon>Eukaryota</taxon>
        <taxon>Metazoa</taxon>
        <taxon>Ecdysozoa</taxon>
        <taxon>Arthropoda</taxon>
        <taxon>Chelicerata</taxon>
        <taxon>Arachnida</taxon>
        <taxon>Araneae</taxon>
        <taxon>Araneomorphae</taxon>
        <taxon>Entelegynae</taxon>
        <taxon>Araneoidea</taxon>
        <taxon>Nephilidae</taxon>
        <taxon>Trichonephila</taxon>
        <taxon>Trichonephila inaurata</taxon>
    </lineage>
</organism>